<dbReference type="InterPro" id="IPR033405">
    <property type="entry name" value="DUF5112"/>
</dbReference>
<keyword evidence="3" id="KW-0808">Transferase</keyword>
<dbReference type="EC" id="2.7.13.3" evidence="2"/>
<feature type="domain" description="Histidine kinase" evidence="9">
    <location>
        <begin position="685"/>
        <end position="863"/>
    </location>
</feature>
<keyword evidence="10" id="KW-0067">ATP-binding</keyword>
<dbReference type="GO" id="GO:0005524">
    <property type="term" value="F:ATP binding"/>
    <property type="evidence" value="ECO:0007669"/>
    <property type="project" value="UniProtKB-KW"/>
</dbReference>
<evidence type="ECO:0000313" key="11">
    <source>
        <dbReference type="Proteomes" id="UP000263098"/>
    </source>
</evidence>
<dbReference type="Pfam" id="PF17140">
    <property type="entry name" value="DUF5113"/>
    <property type="match status" value="2"/>
</dbReference>
<evidence type="ECO:0000256" key="4">
    <source>
        <dbReference type="ARBA" id="ARBA00022777"/>
    </source>
</evidence>
<keyword evidence="8" id="KW-0732">Signal</keyword>
<feature type="signal peptide" evidence="8">
    <location>
        <begin position="1"/>
        <end position="25"/>
    </location>
</feature>
<dbReference type="GO" id="GO:0000160">
    <property type="term" value="P:phosphorelay signal transduction system"/>
    <property type="evidence" value="ECO:0007669"/>
    <property type="project" value="UniProtKB-KW"/>
</dbReference>
<dbReference type="PANTHER" id="PTHR43711">
    <property type="entry name" value="TWO-COMPONENT HISTIDINE KINASE"/>
    <property type="match status" value="1"/>
</dbReference>
<feature type="chain" id="PRO_5017730795" description="histidine kinase" evidence="8">
    <location>
        <begin position="26"/>
        <end position="1468"/>
    </location>
</feature>
<dbReference type="Pfam" id="PF02518">
    <property type="entry name" value="HATPase_c"/>
    <property type="match status" value="1"/>
</dbReference>
<feature type="repeat" description="TPR" evidence="6">
    <location>
        <begin position="306"/>
        <end position="339"/>
    </location>
</feature>
<keyword evidence="6" id="KW-0802">TPR repeat</keyword>
<dbReference type="Pfam" id="PF17139">
    <property type="entry name" value="DUF5112"/>
    <property type="match status" value="1"/>
</dbReference>
<keyword evidence="5" id="KW-0902">Two-component regulatory system</keyword>
<dbReference type="PROSITE" id="PS50109">
    <property type="entry name" value="HIS_KIN"/>
    <property type="match status" value="1"/>
</dbReference>
<dbReference type="SMART" id="SM00387">
    <property type="entry name" value="HATPase_c"/>
    <property type="match status" value="1"/>
</dbReference>
<dbReference type="InterPro" id="IPR005467">
    <property type="entry name" value="His_kinase_dom"/>
</dbReference>
<evidence type="ECO:0000256" key="7">
    <source>
        <dbReference type="SAM" id="Phobius"/>
    </source>
</evidence>
<accession>A0A3D2SK35</accession>
<dbReference type="Gene3D" id="3.30.565.10">
    <property type="entry name" value="Histidine kinase-like ATPase, C-terminal domain"/>
    <property type="match status" value="2"/>
</dbReference>
<organism evidence="10 11">
    <name type="scientific">Bacteroides graminisolvens</name>
    <dbReference type="NCBI Taxonomy" id="477666"/>
    <lineage>
        <taxon>Bacteria</taxon>
        <taxon>Pseudomonadati</taxon>
        <taxon>Bacteroidota</taxon>
        <taxon>Bacteroidia</taxon>
        <taxon>Bacteroidales</taxon>
        <taxon>Bacteroidaceae</taxon>
        <taxon>Bacteroides</taxon>
    </lineage>
</organism>
<dbReference type="PROSITE" id="PS51257">
    <property type="entry name" value="PROKAR_LIPOPROTEIN"/>
    <property type="match status" value="1"/>
</dbReference>
<sequence>MKHRLPLILLCVISVSCFFSCMGTAPTKEIRLVDSLNRQAYFYHYRNLDSLYNVAQKAYQSAQLYHLGKAEACNNLAFYSFMKMDFDKAEHLNQEVYDLTKNELELLIADIGLMKIYQRTAMNKEFYDYRNSALKRMKRIDEDKNLFVDRHEISRLKYAYSEFYIVSAIYYYYLQQQQEAYYAINQIDPLTDLAGDNNQLLYYHYIKGAASLCDGETAEVKRLHEFDELYTSWRLAVKEKSIYFEANGIQGMANLMANPDNYEFLKNRRSHALKQLGLPVDSLLPLKMAQISLDQFRRYNDLYQTAAAYVTIGRFLNTHNRYQEAVDTLSKALDCVNKHHELYYNRHHQSNQIDKLEPFVDKDTLYTELSWLSKKKVKTVPEWISRIREQLSVSYAGLGMKIPSDYNRNVYLDILEYTRQDKQFESRYASLEKESAQLNVIMLLVLAGLFLVVGLFAIFNSRSRNRNLMHLARLKLTLDICQKITASIPSDVTDEDDIVEAISEAILPDLQELLGATSIKVQLKGEEESAEEEAHEDPSLICSAFPLYVPDKEEPIGTVTITTKHKLSKDELALVSVITPYIAWTLDNGITFISLGEEQRQLEKQRYVYEQHIATNKRQNMIKKSCLAIVNGITPYIDRIINEVHKLTEKGFMHDAEIKRRKYEYVDELVTTINEYNDILALWIKLKQGSLSLNIENFELDELFSIVAKGRKTFEMKKQHFEVLPTRVTVKADKALTLFMINTLTENARKYTPQEGSIQVFATITGEYVEISIKDNGRGLTEADVQRILGEKVYDSKAIGIDNASSDVEELKQNKGSGFGLMNCKGIIEKYRKTNDVFKVCLFSVESEPGKGSRFFFRLPLGIRKIVGVLLLFLSSFAFVACGPDKAPVNKVSSRYRLERKVEIPVQQDYEELLNEASLFADTAYYCNVIEDYKLALQYVDSAMNRLNRHYAKYSRSPRRYIKLYDTKSPAEIEWWNTYFDSDFHVILDIRNEASVSLLALKRWNEYTYNNAAYTALYKLLGEDQSLEEYCRQLERSTTNKYVGVILCLFLLASLLIGYYIIYVRKRLINRLNLEQVLEINKTVFAASLLRSQESSEVLLREEETLKEIPQRIVDDAFSAVNELMTVNGMGIAVYNETAHRLEYAANPRVEEIPAVVNRCFEQQAALQDEQIQALPLIVDVGGQRQCVGVLTLLIQEPERQEADFVLVELIARYVAIVVFNAVVKLAMRYRDIESAHEEARRASWEDNQLHVQNMVLDNCLSTIKHETIYYPNKIKQIIDKLNTQTLNSEEEKEAVETITELVDYYKSIFTILSQCASRQLEEVTFRRTTITVEELFQHAEKYFRRLTKNQSVKLKLHTEVLHARVTGDKHLLCFLLENLIDEAFSVPEDGILHLKAVGDGDYIRFLFTDSRREKTVEELNQLFYPNLLRMTAAGKGELVGTEYLVCKQIVRDHADFATRRSCRINAE</sequence>
<evidence type="ECO:0000313" key="10">
    <source>
        <dbReference type="EMBL" id="HCK25266.1"/>
    </source>
</evidence>
<evidence type="ECO:0000256" key="1">
    <source>
        <dbReference type="ARBA" id="ARBA00000085"/>
    </source>
</evidence>
<keyword evidence="4" id="KW-0418">Kinase</keyword>
<comment type="caution">
    <text evidence="10">The sequence shown here is derived from an EMBL/GenBank/DDBJ whole genome shotgun (WGS) entry which is preliminary data.</text>
</comment>
<dbReference type="PANTHER" id="PTHR43711:SF31">
    <property type="entry name" value="HISTIDINE KINASE"/>
    <property type="match status" value="1"/>
</dbReference>
<evidence type="ECO:0000256" key="3">
    <source>
        <dbReference type="ARBA" id="ARBA00022679"/>
    </source>
</evidence>
<name>A0A3D2SK35_9BACE</name>
<gene>
    <name evidence="10" type="ORF">DHW31_10950</name>
</gene>
<dbReference type="EMBL" id="DPVG01000407">
    <property type="protein sequence ID" value="HCK25266.1"/>
    <property type="molecule type" value="Genomic_DNA"/>
</dbReference>
<protein>
    <recommendedName>
        <fullName evidence="2">histidine kinase</fullName>
        <ecNumber evidence="2">2.7.13.3</ecNumber>
    </recommendedName>
</protein>
<evidence type="ECO:0000256" key="6">
    <source>
        <dbReference type="PROSITE-ProRule" id="PRU00339"/>
    </source>
</evidence>
<keyword evidence="7" id="KW-1133">Transmembrane helix</keyword>
<keyword evidence="7" id="KW-0812">Transmembrane</keyword>
<keyword evidence="7" id="KW-0472">Membrane</keyword>
<evidence type="ECO:0000259" key="9">
    <source>
        <dbReference type="PROSITE" id="PS50109"/>
    </source>
</evidence>
<feature type="transmembrane region" description="Helical" evidence="7">
    <location>
        <begin position="440"/>
        <end position="459"/>
    </location>
</feature>
<dbReference type="InterPro" id="IPR019734">
    <property type="entry name" value="TPR_rpt"/>
</dbReference>
<feature type="transmembrane region" description="Helical" evidence="7">
    <location>
        <begin position="861"/>
        <end position="881"/>
    </location>
</feature>
<dbReference type="PROSITE" id="PS50005">
    <property type="entry name" value="TPR"/>
    <property type="match status" value="1"/>
</dbReference>
<feature type="transmembrane region" description="Helical" evidence="7">
    <location>
        <begin position="1042"/>
        <end position="1062"/>
    </location>
</feature>
<dbReference type="InterPro" id="IPR003594">
    <property type="entry name" value="HATPase_dom"/>
</dbReference>
<dbReference type="InterPro" id="IPR036890">
    <property type="entry name" value="HATPase_C_sf"/>
</dbReference>
<dbReference type="Proteomes" id="UP000263098">
    <property type="component" value="Unassembled WGS sequence"/>
</dbReference>
<dbReference type="InterPro" id="IPR050736">
    <property type="entry name" value="Sensor_HK_Regulatory"/>
</dbReference>
<evidence type="ECO:0000256" key="8">
    <source>
        <dbReference type="SAM" id="SignalP"/>
    </source>
</evidence>
<dbReference type="SUPFAM" id="SSF55874">
    <property type="entry name" value="ATPase domain of HSP90 chaperone/DNA topoisomerase II/histidine kinase"/>
    <property type="match status" value="2"/>
</dbReference>
<keyword evidence="10" id="KW-0547">Nucleotide-binding</keyword>
<reference evidence="10 11" key="1">
    <citation type="journal article" date="2018" name="Nat. Biotechnol.">
        <title>A standardized bacterial taxonomy based on genome phylogeny substantially revises the tree of life.</title>
        <authorList>
            <person name="Parks D.H."/>
            <person name="Chuvochina M."/>
            <person name="Waite D.W."/>
            <person name="Rinke C."/>
            <person name="Skarshewski A."/>
            <person name="Chaumeil P.A."/>
            <person name="Hugenholtz P."/>
        </authorList>
    </citation>
    <scope>NUCLEOTIDE SEQUENCE [LARGE SCALE GENOMIC DNA]</scope>
    <source>
        <strain evidence="10">UBA9667</strain>
    </source>
</reference>
<evidence type="ECO:0000256" key="2">
    <source>
        <dbReference type="ARBA" id="ARBA00012438"/>
    </source>
</evidence>
<dbReference type="GO" id="GO:0004673">
    <property type="term" value="F:protein histidine kinase activity"/>
    <property type="evidence" value="ECO:0007669"/>
    <property type="project" value="UniProtKB-EC"/>
</dbReference>
<dbReference type="InterPro" id="IPR033406">
    <property type="entry name" value="DUF5113"/>
</dbReference>
<evidence type="ECO:0000256" key="5">
    <source>
        <dbReference type="ARBA" id="ARBA00023012"/>
    </source>
</evidence>
<feature type="non-terminal residue" evidence="10">
    <location>
        <position position="1468"/>
    </location>
</feature>
<proteinExistence type="predicted"/>
<comment type="catalytic activity">
    <reaction evidence="1">
        <text>ATP + protein L-histidine = ADP + protein N-phospho-L-histidine.</text>
        <dbReference type="EC" id="2.7.13.3"/>
    </reaction>
</comment>